<gene>
    <name evidence="1" type="ORF">ACEZ3G_15490</name>
</gene>
<reference evidence="1" key="1">
    <citation type="submission" date="2024-09" db="EMBL/GenBank/DDBJ databases">
        <authorList>
            <person name="Liu J."/>
        </authorList>
    </citation>
    <scope>NUCLEOTIDE SEQUENCE</scope>
    <source>
        <strain evidence="1">NBU2967</strain>
    </source>
</reference>
<keyword evidence="2" id="KW-1185">Reference proteome</keyword>
<dbReference type="Proteomes" id="UP001595191">
    <property type="component" value="Unassembled WGS sequence"/>
</dbReference>
<proteinExistence type="predicted"/>
<organism evidence="1 2">
    <name type="scientific">Meishania litoralis</name>
    <dbReference type="NCBI Taxonomy" id="3434685"/>
    <lineage>
        <taxon>Bacteria</taxon>
        <taxon>Pseudomonadati</taxon>
        <taxon>Bacteroidota</taxon>
        <taxon>Flavobacteriia</taxon>
        <taxon>Flavobacteriales</taxon>
        <taxon>Flavobacteriaceae</taxon>
        <taxon>Meishania</taxon>
    </lineage>
</organism>
<evidence type="ECO:0000313" key="1">
    <source>
        <dbReference type="EMBL" id="MFH6604888.1"/>
    </source>
</evidence>
<evidence type="ECO:0000313" key="2">
    <source>
        <dbReference type="Proteomes" id="UP001595191"/>
    </source>
</evidence>
<protein>
    <submittedName>
        <fullName evidence="1">DUF922 domain-containing protein</fullName>
    </submittedName>
</protein>
<dbReference type="EMBL" id="JBHFPV010000005">
    <property type="protein sequence ID" value="MFH6604888.1"/>
    <property type="molecule type" value="Genomic_DNA"/>
</dbReference>
<comment type="caution">
    <text evidence="1">The sequence shown here is derived from an EMBL/GenBank/DDBJ whole genome shotgun (WGS) entry which is preliminary data.</text>
</comment>
<sequence length="178" mass="20647">MGILKNICCLIFLLSSGFILSQEEETIPWSPDRKLMWEDFKGRPFKTAWAAAVTASGISYEFSSTETNGELKLDIEISTHFYPDKSWFQPDLVNGVILSHEQLHFDIAELFARKMRKQVSQANLTGNVKAEIKKIYRDILKELGAFQKKYDYETNFSRNIQQQLQWNAKIAELLNEME</sequence>
<name>A0ACC7LM71_9FLAO</name>
<accession>A0ACC7LM71</accession>